<dbReference type="EMBL" id="JBJJXI010000139">
    <property type="protein sequence ID" value="KAL3387099.1"/>
    <property type="molecule type" value="Genomic_DNA"/>
</dbReference>
<protein>
    <submittedName>
        <fullName evidence="3">Uncharacterized protein</fullName>
    </submittedName>
</protein>
<organism evidence="3 4">
    <name type="scientific">Trichogramma kaykai</name>
    <dbReference type="NCBI Taxonomy" id="54128"/>
    <lineage>
        <taxon>Eukaryota</taxon>
        <taxon>Metazoa</taxon>
        <taxon>Ecdysozoa</taxon>
        <taxon>Arthropoda</taxon>
        <taxon>Hexapoda</taxon>
        <taxon>Insecta</taxon>
        <taxon>Pterygota</taxon>
        <taxon>Neoptera</taxon>
        <taxon>Endopterygota</taxon>
        <taxon>Hymenoptera</taxon>
        <taxon>Apocrita</taxon>
        <taxon>Proctotrupomorpha</taxon>
        <taxon>Chalcidoidea</taxon>
        <taxon>Trichogrammatidae</taxon>
        <taxon>Trichogramma</taxon>
    </lineage>
</organism>
<name>A0ABD2W2Z3_9HYME</name>
<feature type="coiled-coil region" evidence="1">
    <location>
        <begin position="1083"/>
        <end position="1110"/>
    </location>
</feature>
<evidence type="ECO:0000313" key="4">
    <source>
        <dbReference type="Proteomes" id="UP001627154"/>
    </source>
</evidence>
<keyword evidence="1" id="KW-0175">Coiled coil</keyword>
<comment type="caution">
    <text evidence="3">The sequence shown here is derived from an EMBL/GenBank/DDBJ whole genome shotgun (WGS) entry which is preliminary data.</text>
</comment>
<evidence type="ECO:0000256" key="2">
    <source>
        <dbReference type="SAM" id="MobiDB-lite"/>
    </source>
</evidence>
<reference evidence="3 4" key="1">
    <citation type="journal article" date="2024" name="bioRxiv">
        <title>A reference genome for Trichogramma kaykai: A tiny desert-dwelling parasitoid wasp with competing sex-ratio distorters.</title>
        <authorList>
            <person name="Culotta J."/>
            <person name="Lindsey A.R."/>
        </authorList>
    </citation>
    <scope>NUCLEOTIDE SEQUENCE [LARGE SCALE GENOMIC DNA]</scope>
    <source>
        <strain evidence="3 4">KSX58</strain>
    </source>
</reference>
<keyword evidence="4" id="KW-1185">Reference proteome</keyword>
<sequence>MIPIRFGFARKHDVLLLSNGSFCIDSENRPAQIFRCNLLREIGLCRAFKAAITMHRMIVLSTLLLNLFSYHSVHSLLTSQLITTSDASEEVLAGFTLGQEEFDDLEKNGGLHQDLVLLMGSSKARKDFFSDHFFEIVDLTSNLTILPRLMLNTRTKTEFLDFFILDEEIKTAQYIPRVYFTKKIVNLVSAVKFILLVDFPSFEEQISALLQKVAESIEDFWKFWNSICIVVTQVQNKQQIEKVKDHLKNLVNSPTGLNVTVSIIDSLHFEYEGKDIWNRLGFVKSSSDNSLENYKEEDLKLVIYKFIGFTRHNSNDFIYTPCHNALPNCASLIDLLSQNLADRVSQIGQEIIDFYVLVEKHVCDIEKSFLYFFSVNQNFKIEKLLTKSIENPGQLIERIVEYARVESVDLSCKNLQLSADYAKYLVFLRGSDVTEETYSSLRDQLIPVSEYLESTAQWYKFLSNLDKISLSAFIVQRDISQYKEFTSQLLEEIQKVKREKNYNITESLTNFLNAIPEKYNAQDLDALKAIQLDFTKLEALEKLLFEALMHNSVGVQCNTESKKLTIKGSYVKLSDVSKSNCTDANFIEVFALNKVFFDEDLDQVGKKVHLIIIAPRLDVIGNRKIKLDGAAGKSHDELVARNSVGPGNKGEDGKPGLPGGPAGNFLGIGRFFTNFGNLYVSASGGKGGAGQIGGNGTTEDNGGNGGARGLGGMAGSVKIIALEGPDPAIHFNTRTGEIGDYGIGGLGKTDGIADFNSEGRKSPEILKPLPFDRSINSYQRYLRKHQVANVRESLMKRFSRLLADNKAIINLYDDVGLVDEFRGLEDQFFQLSPKMCLLAAYQSLLYKIEKYATKLKSSEQLSQDKVSVLRYLYTAALSKIVNLENNVNSNLVVDLNTFLNAIKRDIDLVSELKSKHIISGYKRDYLQEFETKIKEAQRYVTDLISPEIHKNIRRLDDEVLILINETVALQEAAQEEKKELVKQQEKLKNSMILSTIFNVIKVASLFLNFLGPIGTAASIAIIGVTSIAESLFVDSSAVDKNSLLKLPETVKKSLMPLTANIRKEQDLLSEQLFDAQSMINAISENEKADVKDIESKIKAAQKSLKEEIGQGNVYDPASIDKLYNLRKEIKDLCSKKITTLEKQKPQVNAKVLKQLRLVGHVQNIVSIAEMSVDAYNKIRSQMTKIDETGDLIRSAELKFDKLKEYERNIYKIIVPICRKIEVSIDQMQERLKNQSSATLVIRNWQIQSALRDVTKEIKKMTEGFQVQGEFLDTFNKVEESMDAMIELYNTIDEYHYKAELGVFIANINTHPPTAVVTNNTELSEAINDLMLVIQNNVVMQNFKLAIDAIQHNVFPFAHELFRIYNLPSNLETNDTDAIVAYASSELDHLKIELLKSDAVINKYDRFVHQNIVFNGGKGASKPFYTWKYNDHKNSIEKLLKGHEVVLKADINHGFKGNAIKFNKIGINFASPNKTIERKLRELLQGFSVTLTHFCHSFYRCDDKIYMIPSANQTIQYSMSQREGSNVPATTNNVYDKIAKNQPVLSPYATWQIQLSHEEDGFYELSKYASEMIDLVLEGTGQYIDLNLDVCNNQLDQYYARSDNQTNGIQVYDKTPELNLKSVLGAINDLWINRRDRRHVNASKPIIAIARKMNFNKRNV</sequence>
<accession>A0ABD2W2Z3</accession>
<feature type="coiled-coil region" evidence="1">
    <location>
        <begin position="963"/>
        <end position="990"/>
    </location>
</feature>
<gene>
    <name evidence="3" type="ORF">TKK_017427</name>
</gene>
<feature type="region of interest" description="Disordered" evidence="2">
    <location>
        <begin position="640"/>
        <end position="659"/>
    </location>
</feature>
<dbReference type="Proteomes" id="UP001627154">
    <property type="component" value="Unassembled WGS sequence"/>
</dbReference>
<evidence type="ECO:0000256" key="1">
    <source>
        <dbReference type="SAM" id="Coils"/>
    </source>
</evidence>
<feature type="region of interest" description="Disordered" evidence="2">
    <location>
        <begin position="689"/>
        <end position="708"/>
    </location>
</feature>
<evidence type="ECO:0000313" key="3">
    <source>
        <dbReference type="EMBL" id="KAL3387099.1"/>
    </source>
</evidence>
<proteinExistence type="predicted"/>